<reference evidence="3" key="1">
    <citation type="journal article" date="2015" name="Nature">
        <title>Complex archaea that bridge the gap between prokaryotes and eukaryotes.</title>
        <authorList>
            <person name="Spang A."/>
            <person name="Saw J.H."/>
            <person name="Jorgensen S.L."/>
            <person name="Zaremba-Niedzwiedzka K."/>
            <person name="Martijn J."/>
            <person name="Lind A.E."/>
            <person name="van Eijk R."/>
            <person name="Schleper C."/>
            <person name="Guy L."/>
            <person name="Ettema T.J."/>
        </authorList>
    </citation>
    <scope>NUCLEOTIDE SEQUENCE</scope>
</reference>
<gene>
    <name evidence="3" type="ORF">LCGC14_3003650</name>
</gene>
<keyword evidence="2" id="KW-1133">Transmembrane helix</keyword>
<dbReference type="AlphaFoldDB" id="A0A0F8ZRE7"/>
<proteinExistence type="predicted"/>
<keyword evidence="2" id="KW-0472">Membrane</keyword>
<organism evidence="3">
    <name type="scientific">marine sediment metagenome</name>
    <dbReference type="NCBI Taxonomy" id="412755"/>
    <lineage>
        <taxon>unclassified sequences</taxon>
        <taxon>metagenomes</taxon>
        <taxon>ecological metagenomes</taxon>
    </lineage>
</organism>
<feature type="transmembrane region" description="Helical" evidence="2">
    <location>
        <begin position="14"/>
        <end position="33"/>
    </location>
</feature>
<feature type="coiled-coil region" evidence="1">
    <location>
        <begin position="35"/>
        <end position="86"/>
    </location>
</feature>
<name>A0A0F8ZRE7_9ZZZZ</name>
<keyword evidence="1" id="KW-0175">Coiled coil</keyword>
<keyword evidence="2" id="KW-0812">Transmembrane</keyword>
<evidence type="ECO:0000256" key="1">
    <source>
        <dbReference type="SAM" id="Coils"/>
    </source>
</evidence>
<accession>A0A0F8ZRE7</accession>
<protein>
    <submittedName>
        <fullName evidence="3">Uncharacterized protein</fullName>
    </submittedName>
</protein>
<evidence type="ECO:0000256" key="2">
    <source>
        <dbReference type="SAM" id="Phobius"/>
    </source>
</evidence>
<dbReference type="EMBL" id="LAZR01061961">
    <property type="protein sequence ID" value="KKK62506.1"/>
    <property type="molecule type" value="Genomic_DNA"/>
</dbReference>
<evidence type="ECO:0000313" key="3">
    <source>
        <dbReference type="EMBL" id="KKK62506.1"/>
    </source>
</evidence>
<sequence>MTWLEVFQSILQPILFFGLFIMTFISMSIAIRAEKREIARNRRNIIANAKQIERNYRLLKTAAQSNKKLQEVLKDENRQIDYEQVEE</sequence>
<comment type="caution">
    <text evidence="3">The sequence shown here is derived from an EMBL/GenBank/DDBJ whole genome shotgun (WGS) entry which is preliminary data.</text>
</comment>